<dbReference type="PANTHER" id="PTHR18919">
    <property type="entry name" value="ACETYL-COA C-ACYLTRANSFERASE"/>
    <property type="match status" value="1"/>
</dbReference>
<dbReference type="Gene3D" id="2.40.50.840">
    <property type="match status" value="1"/>
</dbReference>
<protein>
    <recommendedName>
        <fullName evidence="4">Thiolase-like protein type 1 additional C-terminal domain-containing protein</fullName>
    </recommendedName>
</protein>
<dbReference type="InterPro" id="IPR040771">
    <property type="entry name" value="TLP1_add_C"/>
</dbReference>
<keyword evidence="3" id="KW-0012">Acyltransferase</keyword>
<dbReference type="Proteomes" id="UP001341245">
    <property type="component" value="Unassembled WGS sequence"/>
</dbReference>
<dbReference type="SUPFAM" id="SSF53901">
    <property type="entry name" value="Thiolase-like"/>
    <property type="match status" value="1"/>
</dbReference>
<organism evidence="5 6">
    <name type="scientific">Aureobasidium pullulans</name>
    <name type="common">Black yeast</name>
    <name type="synonym">Pullularia pullulans</name>
    <dbReference type="NCBI Taxonomy" id="5580"/>
    <lineage>
        <taxon>Eukaryota</taxon>
        <taxon>Fungi</taxon>
        <taxon>Dikarya</taxon>
        <taxon>Ascomycota</taxon>
        <taxon>Pezizomycotina</taxon>
        <taxon>Dothideomycetes</taxon>
        <taxon>Dothideomycetidae</taxon>
        <taxon>Dothideales</taxon>
        <taxon>Saccotheciaceae</taxon>
        <taxon>Aureobasidium</taxon>
    </lineage>
</organism>
<comment type="similarity">
    <text evidence="1">Belongs to the thiolase-like superfamily. Thiolase family.</text>
</comment>
<evidence type="ECO:0000313" key="5">
    <source>
        <dbReference type="EMBL" id="KAK6004751.1"/>
    </source>
</evidence>
<keyword evidence="6" id="KW-1185">Reference proteome</keyword>
<dbReference type="Gene3D" id="3.40.47.10">
    <property type="match status" value="2"/>
</dbReference>
<dbReference type="EMBL" id="JASGXD010000007">
    <property type="protein sequence ID" value="KAK6004751.1"/>
    <property type="molecule type" value="Genomic_DNA"/>
</dbReference>
<reference evidence="5 6" key="1">
    <citation type="submission" date="2023-11" db="EMBL/GenBank/DDBJ databases">
        <title>Draft genome sequence and annotation of the polyextremotolerant black yeast-like fungus Aureobasidium pullulans NRRL 62042.</title>
        <authorList>
            <person name="Dielentheis-Frenken M.R.E."/>
            <person name="Wibberg D."/>
            <person name="Blank L.M."/>
            <person name="Tiso T."/>
        </authorList>
    </citation>
    <scope>NUCLEOTIDE SEQUENCE [LARGE SCALE GENOMIC DNA]</scope>
    <source>
        <strain evidence="5 6">NRRL 62042</strain>
    </source>
</reference>
<dbReference type="PANTHER" id="PTHR18919:SF139">
    <property type="entry name" value="THIOLASE-LIKE PROTEIN TYPE 1 ADDITIONAL C-TERMINAL DOMAIN-CONTAINING PROTEIN"/>
    <property type="match status" value="1"/>
</dbReference>
<proteinExistence type="inferred from homology"/>
<evidence type="ECO:0000313" key="6">
    <source>
        <dbReference type="Proteomes" id="UP001341245"/>
    </source>
</evidence>
<comment type="caution">
    <text evidence="5">The sequence shown here is derived from an EMBL/GenBank/DDBJ whole genome shotgun (WGS) entry which is preliminary data.</text>
</comment>
<evidence type="ECO:0000259" key="4">
    <source>
        <dbReference type="Pfam" id="PF18313"/>
    </source>
</evidence>
<feature type="domain" description="Thiolase-like protein type 1 additional C-terminal" evidence="4">
    <location>
        <begin position="340"/>
        <end position="422"/>
    </location>
</feature>
<evidence type="ECO:0000256" key="1">
    <source>
        <dbReference type="ARBA" id="ARBA00010982"/>
    </source>
</evidence>
<keyword evidence="2" id="KW-0808">Transferase</keyword>
<evidence type="ECO:0000256" key="3">
    <source>
        <dbReference type="ARBA" id="ARBA00023315"/>
    </source>
</evidence>
<sequence length="439" mass="47090">MSETPILVGVGDIINRNLGVHHAAEPAELMLDAISIALQDTGLPAQVIATLKSKIDSIDVVRTWTWPYPDLPGLLAERLGARPSHSYCSPHAGNQPAKLVDEAARRIANGETKIAVVTGGEALASLAACAKAGVMPPPNWTPVEKPVTQVFAPSVSEMAKDPLLMNAFNTINLAGAVILTSVSHARELGIAKDRWIYVLGGAGTQDSDNFWERPNFHSSPAISRSLDAGLEACGLSKTDIDMFDFYSCFPIVPKLACLHLGLDMLQPEKPITLLGGLTSFGGAGNNYSMHAITVMTRKLRAGAGAHGLVLANGGVLTYQHVICLSSRPRADDQPYPARNPLPARLEDSTIPTLDETVEGEANIETYTVDFDRNNEPSLGHIVGRLKSSGHRFIANHGDAATLKRLASRSEEPIGKSGYVRTEAQGHGRNLFFLEANFRL</sequence>
<dbReference type="InterPro" id="IPR016039">
    <property type="entry name" value="Thiolase-like"/>
</dbReference>
<accession>A0ABR0TKY4</accession>
<gene>
    <name evidence="5" type="ORF">QM012_008613</name>
</gene>
<evidence type="ECO:0000256" key="2">
    <source>
        <dbReference type="ARBA" id="ARBA00022679"/>
    </source>
</evidence>
<name>A0ABR0TKY4_AURPU</name>
<dbReference type="Pfam" id="PF18313">
    <property type="entry name" value="TLP1_add_C"/>
    <property type="match status" value="1"/>
</dbReference>